<name>A0A6A3RTE2_9STRA</name>
<dbReference type="Proteomes" id="UP000460718">
    <property type="component" value="Unassembled WGS sequence"/>
</dbReference>
<dbReference type="Proteomes" id="UP000433483">
    <property type="component" value="Unassembled WGS sequence"/>
</dbReference>
<evidence type="ECO:0000313" key="10">
    <source>
        <dbReference type="EMBL" id="KAE9307530.1"/>
    </source>
</evidence>
<evidence type="ECO:0000313" key="9">
    <source>
        <dbReference type="EMBL" id="KAE9220419.1"/>
    </source>
</evidence>
<dbReference type="EMBL" id="QXFY01000927">
    <property type="protein sequence ID" value="KAE9332849.1"/>
    <property type="molecule type" value="Genomic_DNA"/>
</dbReference>
<evidence type="ECO:0000256" key="1">
    <source>
        <dbReference type="SAM" id="SignalP"/>
    </source>
</evidence>
<sequence length="87" mass="9857">MYLVHTVVLAIHCVLLPHTGSVINGPSTRDAKVGTIHYTFCVVVCNSDSFINRVQTRYATRFLYITCIEYAYICVTSKKKDYYSGIL</sequence>
<dbReference type="Proteomes" id="UP000437068">
    <property type="component" value="Unassembled WGS sequence"/>
</dbReference>
<evidence type="ECO:0000313" key="15">
    <source>
        <dbReference type="Proteomes" id="UP000440367"/>
    </source>
</evidence>
<evidence type="ECO:0000313" key="18">
    <source>
        <dbReference type="Proteomes" id="UP000460718"/>
    </source>
</evidence>
<evidence type="ECO:0000313" key="11">
    <source>
        <dbReference type="EMBL" id="KAE9332849.1"/>
    </source>
</evidence>
<dbReference type="EMBL" id="QXFZ01000828">
    <property type="protein sequence ID" value="KAE9103621.1"/>
    <property type="molecule type" value="Genomic_DNA"/>
</dbReference>
<evidence type="ECO:0000313" key="14">
    <source>
        <dbReference type="Proteomes" id="UP000437068"/>
    </source>
</evidence>
<dbReference type="EMBL" id="QXGB01000865">
    <property type="protein sequence ID" value="KAE9202467.1"/>
    <property type="molecule type" value="Genomic_DNA"/>
</dbReference>
<evidence type="ECO:0000313" key="20">
    <source>
        <dbReference type="Proteomes" id="UP000486351"/>
    </source>
</evidence>
<evidence type="ECO:0000313" key="2">
    <source>
        <dbReference type="EMBL" id="KAE8934111.1"/>
    </source>
</evidence>
<dbReference type="Proteomes" id="UP000486351">
    <property type="component" value="Unassembled WGS sequence"/>
</dbReference>
<organism evidence="5 17">
    <name type="scientific">Phytophthora fragariae</name>
    <dbReference type="NCBI Taxonomy" id="53985"/>
    <lineage>
        <taxon>Eukaryota</taxon>
        <taxon>Sar</taxon>
        <taxon>Stramenopiles</taxon>
        <taxon>Oomycota</taxon>
        <taxon>Peronosporomycetes</taxon>
        <taxon>Peronosporales</taxon>
        <taxon>Peronosporaceae</taxon>
        <taxon>Phytophthora</taxon>
    </lineage>
</organism>
<dbReference type="EMBL" id="QXFW01000838">
    <property type="protein sequence ID" value="KAE9001938.1"/>
    <property type="molecule type" value="Genomic_DNA"/>
</dbReference>
<evidence type="ECO:0000313" key="4">
    <source>
        <dbReference type="EMBL" id="KAE9102346.1"/>
    </source>
</evidence>
<dbReference type="Proteomes" id="UP000440367">
    <property type="component" value="Unassembled WGS sequence"/>
</dbReference>
<evidence type="ECO:0000313" key="7">
    <source>
        <dbReference type="EMBL" id="KAE9202467.1"/>
    </source>
</evidence>
<evidence type="ECO:0000313" key="21">
    <source>
        <dbReference type="Proteomes" id="UP000488956"/>
    </source>
</evidence>
<evidence type="ECO:0000313" key="16">
    <source>
        <dbReference type="Proteomes" id="UP000440732"/>
    </source>
</evidence>
<dbReference type="EMBL" id="QXGE01000619">
    <property type="protein sequence ID" value="KAE9307530.1"/>
    <property type="molecule type" value="Genomic_DNA"/>
</dbReference>
<evidence type="ECO:0000313" key="5">
    <source>
        <dbReference type="EMBL" id="KAE9103621.1"/>
    </source>
</evidence>
<proteinExistence type="predicted"/>
<dbReference type="EMBL" id="QXGC01000804">
    <property type="protein sequence ID" value="KAE9220419.1"/>
    <property type="molecule type" value="Genomic_DNA"/>
</dbReference>
<gene>
    <name evidence="10" type="ORF">PF001_g11578</name>
    <name evidence="8" type="ORF">PF002_g16151</name>
    <name evidence="9" type="ORF">PF004_g13340</name>
    <name evidence="7" type="ORF">PF005_g14556</name>
    <name evidence="6" type="ORF">PF006_g13745</name>
    <name evidence="5" type="ORF">PF007_g14346</name>
    <name evidence="11" type="ORF">PF008_g14743</name>
    <name evidence="2" type="ORF">PF009_g15903</name>
    <name evidence="4" type="ORF">PF010_g14134</name>
    <name evidence="3" type="ORF">PF011_g13528</name>
</gene>
<comment type="caution">
    <text evidence="5">The sequence shown here is derived from an EMBL/GenBank/DDBJ whole genome shotgun (WGS) entry which is preliminary data.</text>
</comment>
<evidence type="ECO:0000313" key="17">
    <source>
        <dbReference type="Proteomes" id="UP000441208"/>
    </source>
</evidence>
<keyword evidence="13" id="KW-1185">Reference proteome</keyword>
<evidence type="ECO:0000313" key="19">
    <source>
        <dbReference type="Proteomes" id="UP000476176"/>
    </source>
</evidence>
<dbReference type="Proteomes" id="UP000429523">
    <property type="component" value="Unassembled WGS sequence"/>
</dbReference>
<dbReference type="EMBL" id="QXGF01000945">
    <property type="protein sequence ID" value="KAE8934111.1"/>
    <property type="molecule type" value="Genomic_DNA"/>
</dbReference>
<accession>A0A6A3RTE2</accession>
<dbReference type="Proteomes" id="UP000441208">
    <property type="component" value="Unassembled WGS sequence"/>
</dbReference>
<feature type="signal peptide" evidence="1">
    <location>
        <begin position="1"/>
        <end position="21"/>
    </location>
</feature>
<evidence type="ECO:0000313" key="13">
    <source>
        <dbReference type="Proteomes" id="UP000433483"/>
    </source>
</evidence>
<dbReference type="EMBL" id="QXGD01000942">
    <property type="protein sequence ID" value="KAE9219563.1"/>
    <property type="molecule type" value="Genomic_DNA"/>
</dbReference>
<evidence type="ECO:0008006" key="22">
    <source>
        <dbReference type="Google" id="ProtNLM"/>
    </source>
</evidence>
<evidence type="ECO:0000313" key="6">
    <source>
        <dbReference type="EMBL" id="KAE9139425.1"/>
    </source>
</evidence>
<keyword evidence="1" id="KW-0732">Signal</keyword>
<dbReference type="AlphaFoldDB" id="A0A6A3RTE2"/>
<dbReference type="Proteomes" id="UP000476176">
    <property type="component" value="Unassembled WGS sequence"/>
</dbReference>
<evidence type="ECO:0000313" key="8">
    <source>
        <dbReference type="EMBL" id="KAE9219563.1"/>
    </source>
</evidence>
<dbReference type="EMBL" id="QXFX01000860">
    <property type="protein sequence ID" value="KAE9102346.1"/>
    <property type="molecule type" value="Genomic_DNA"/>
</dbReference>
<reference evidence="12 13" key="1">
    <citation type="submission" date="2018-08" db="EMBL/GenBank/DDBJ databases">
        <title>Genomic investigation of the strawberry pathogen Phytophthora fragariae indicates pathogenicity is determined by transcriptional variation in three key races.</title>
        <authorList>
            <person name="Adams T.M."/>
            <person name="Armitage A.D."/>
            <person name="Sobczyk M.K."/>
            <person name="Bates H.J."/>
            <person name="Dunwell J.M."/>
            <person name="Nellist C.F."/>
            <person name="Harrison R.J."/>
        </authorList>
    </citation>
    <scope>NUCLEOTIDE SEQUENCE [LARGE SCALE GENOMIC DNA]</scope>
    <source>
        <strain evidence="10 14">A4</strain>
        <strain evidence="8 15">BC-1</strain>
        <strain evidence="9 19">BC-23</strain>
        <strain evidence="7 13">NOV-27</strain>
        <strain evidence="6 16">NOV-5</strain>
        <strain evidence="5 17">NOV-71</strain>
        <strain evidence="11 20">NOV-77</strain>
        <strain evidence="2 12">NOV-9</strain>
        <strain evidence="4 21">ONT-3</strain>
        <strain evidence="3 18">SCRP245</strain>
    </source>
</reference>
<feature type="chain" id="PRO_5036165894" description="Secreted protein" evidence="1">
    <location>
        <begin position="22"/>
        <end position="87"/>
    </location>
</feature>
<evidence type="ECO:0000313" key="12">
    <source>
        <dbReference type="Proteomes" id="UP000429523"/>
    </source>
</evidence>
<evidence type="ECO:0000313" key="3">
    <source>
        <dbReference type="EMBL" id="KAE9001938.1"/>
    </source>
</evidence>
<dbReference type="EMBL" id="QXGA01000830">
    <property type="protein sequence ID" value="KAE9139425.1"/>
    <property type="molecule type" value="Genomic_DNA"/>
</dbReference>
<protein>
    <recommendedName>
        <fullName evidence="22">Secreted protein</fullName>
    </recommendedName>
</protein>
<dbReference type="Proteomes" id="UP000440732">
    <property type="component" value="Unassembled WGS sequence"/>
</dbReference>
<dbReference type="Proteomes" id="UP000488956">
    <property type="component" value="Unassembled WGS sequence"/>
</dbReference>